<dbReference type="InterPro" id="IPR015421">
    <property type="entry name" value="PyrdxlP-dep_Trfase_major"/>
</dbReference>
<evidence type="ECO:0000256" key="2">
    <source>
        <dbReference type="PIRSR" id="PIRSR000390-2"/>
    </source>
</evidence>
<dbReference type="GO" id="GO:0008483">
    <property type="term" value="F:transaminase activity"/>
    <property type="evidence" value="ECO:0007669"/>
    <property type="project" value="TreeGrafter"/>
</dbReference>
<dbReference type="PIRSF" id="PIRSF000390">
    <property type="entry name" value="PLP_StrS"/>
    <property type="match status" value="1"/>
</dbReference>
<dbReference type="CDD" id="cd00616">
    <property type="entry name" value="AHBA_syn"/>
    <property type="match status" value="1"/>
</dbReference>
<accession>A0A1G2MAS7</accession>
<dbReference type="InterPro" id="IPR015424">
    <property type="entry name" value="PyrdxlP-dep_Trfase"/>
</dbReference>
<evidence type="ECO:0008006" key="6">
    <source>
        <dbReference type="Google" id="ProtNLM"/>
    </source>
</evidence>
<organism evidence="4 5">
    <name type="scientific">Candidatus Taylorbacteria bacterium RIFCSPHIGHO2_02_49_25</name>
    <dbReference type="NCBI Taxonomy" id="1802305"/>
    <lineage>
        <taxon>Bacteria</taxon>
        <taxon>Candidatus Tayloriibacteriota</taxon>
    </lineage>
</organism>
<dbReference type="AlphaFoldDB" id="A0A1G2MAS7"/>
<proteinExistence type="inferred from homology"/>
<dbReference type="InterPro" id="IPR000653">
    <property type="entry name" value="DegT/StrS_aminotransferase"/>
</dbReference>
<dbReference type="GO" id="GO:0000271">
    <property type="term" value="P:polysaccharide biosynthetic process"/>
    <property type="evidence" value="ECO:0007669"/>
    <property type="project" value="TreeGrafter"/>
</dbReference>
<evidence type="ECO:0000313" key="5">
    <source>
        <dbReference type="Proteomes" id="UP000176493"/>
    </source>
</evidence>
<evidence type="ECO:0000256" key="3">
    <source>
        <dbReference type="RuleBase" id="RU004508"/>
    </source>
</evidence>
<dbReference type="GO" id="GO:0030170">
    <property type="term" value="F:pyridoxal phosphate binding"/>
    <property type="evidence" value="ECO:0007669"/>
    <property type="project" value="TreeGrafter"/>
</dbReference>
<gene>
    <name evidence="4" type="ORF">A2W52_01040</name>
</gene>
<keyword evidence="2 3" id="KW-0663">Pyridoxal phosphate</keyword>
<sequence>MKYPLAKPHIGKKEEHYALEALRSGVLSIGPKVEAFEERFARFVGTKHAVAVSSGTAGLHLALIAAGIKEGDEVITPPFSFVASANAILYVGAKPIFVDVDPHTYNIDSEKIESAITPKTAAILVVHILGQCAAMDRILSIAKKHKLKIIEDACESLGATQMGLDGRKRMAGTFGESGIFAFYPNKQMTTGEGGMIVTNSGKLDALFRSLRNQGRGKNREWLNHERLGYNYRLPEMSAALGLAQLEKITFLIRERQKMAAWYERCLALHAGRIIMPYVAPRNTHTYFVYTVLLPRGASREMIMQKLGRAGIATKPYLPSIHLFSFYRKRFGYRSGNFPVSEDVSKRVLALPFYIGLKKSDVAFIAHALARAMP</sequence>
<dbReference type="Pfam" id="PF01041">
    <property type="entry name" value="DegT_DnrJ_EryC1"/>
    <property type="match status" value="1"/>
</dbReference>
<dbReference type="Proteomes" id="UP000176493">
    <property type="component" value="Unassembled WGS sequence"/>
</dbReference>
<evidence type="ECO:0000313" key="4">
    <source>
        <dbReference type="EMBL" id="OHA20968.1"/>
    </source>
</evidence>
<dbReference type="SUPFAM" id="SSF53383">
    <property type="entry name" value="PLP-dependent transferases"/>
    <property type="match status" value="1"/>
</dbReference>
<name>A0A1G2MAS7_9BACT</name>
<dbReference type="Gene3D" id="3.90.1150.10">
    <property type="entry name" value="Aspartate Aminotransferase, domain 1"/>
    <property type="match status" value="1"/>
</dbReference>
<protein>
    <recommendedName>
        <fullName evidence="6">Polysaccharide biosynthesis protein</fullName>
    </recommendedName>
</protein>
<reference evidence="4 5" key="1">
    <citation type="journal article" date="2016" name="Nat. Commun.">
        <title>Thousands of microbial genomes shed light on interconnected biogeochemical processes in an aquifer system.</title>
        <authorList>
            <person name="Anantharaman K."/>
            <person name="Brown C.T."/>
            <person name="Hug L.A."/>
            <person name="Sharon I."/>
            <person name="Castelle C.J."/>
            <person name="Probst A.J."/>
            <person name="Thomas B.C."/>
            <person name="Singh A."/>
            <person name="Wilkins M.J."/>
            <person name="Karaoz U."/>
            <person name="Brodie E.L."/>
            <person name="Williams K.H."/>
            <person name="Hubbard S.S."/>
            <person name="Banfield J.F."/>
        </authorList>
    </citation>
    <scope>NUCLEOTIDE SEQUENCE [LARGE SCALE GENOMIC DNA]</scope>
</reference>
<feature type="active site" description="Proton acceptor" evidence="1">
    <location>
        <position position="186"/>
    </location>
</feature>
<comment type="caution">
    <text evidence="4">The sequence shown here is derived from an EMBL/GenBank/DDBJ whole genome shotgun (WGS) entry which is preliminary data.</text>
</comment>
<dbReference type="InterPro" id="IPR015422">
    <property type="entry name" value="PyrdxlP-dep_Trfase_small"/>
</dbReference>
<dbReference type="Gene3D" id="3.40.640.10">
    <property type="entry name" value="Type I PLP-dependent aspartate aminotransferase-like (Major domain)"/>
    <property type="match status" value="1"/>
</dbReference>
<dbReference type="PANTHER" id="PTHR30244:SF39">
    <property type="entry name" value="BLR3650 PROTEIN"/>
    <property type="match status" value="1"/>
</dbReference>
<dbReference type="PANTHER" id="PTHR30244">
    <property type="entry name" value="TRANSAMINASE"/>
    <property type="match status" value="1"/>
</dbReference>
<evidence type="ECO:0000256" key="1">
    <source>
        <dbReference type="PIRSR" id="PIRSR000390-1"/>
    </source>
</evidence>
<comment type="similarity">
    <text evidence="3">Belongs to the DegT/DnrJ/EryC1 family.</text>
</comment>
<dbReference type="EMBL" id="MHRJ01000055">
    <property type="protein sequence ID" value="OHA20968.1"/>
    <property type="molecule type" value="Genomic_DNA"/>
</dbReference>
<feature type="modified residue" description="N6-(pyridoxal phosphate)lysine" evidence="2">
    <location>
        <position position="186"/>
    </location>
</feature>